<evidence type="ECO:0000313" key="2">
    <source>
        <dbReference type="Proteomes" id="UP001157006"/>
    </source>
</evidence>
<dbReference type="AlphaFoldDB" id="A0AAV1BBD9"/>
<gene>
    <name evidence="1" type="ORF">VFH_VI186520</name>
</gene>
<evidence type="ECO:0000313" key="1">
    <source>
        <dbReference type="EMBL" id="CAI8619751.1"/>
    </source>
</evidence>
<accession>A0AAV1BBD9</accession>
<dbReference type="Proteomes" id="UP001157006">
    <property type="component" value="Chromosome 6"/>
</dbReference>
<sequence length="244" mass="27190">MEDQSFGRYQKPKGCNIKQVVAGCDGAKLLGRKGMSTRLDERSLPESRKVDSVGEAKSEFSLKEMNEDEDTRIKEKGNEIQKNVVASAVDAGVIMEEIDDVLSYHDENGVPPDSNGDAKIKEEGNEMHKNVVASATNAGLIMEEIYEVQSYHDENGIPPDCNEDTEIKEEGNEIHKNVVANDADVGVKLEEIDEIQSFHDENGVPPRVMKKIFQLLANEEINMGSTTHVDTSDLQSRNKWRDLL</sequence>
<dbReference type="EMBL" id="OX451741">
    <property type="protein sequence ID" value="CAI8619751.1"/>
    <property type="molecule type" value="Genomic_DNA"/>
</dbReference>
<proteinExistence type="predicted"/>
<keyword evidence="2" id="KW-1185">Reference proteome</keyword>
<reference evidence="1 2" key="1">
    <citation type="submission" date="2023-01" db="EMBL/GenBank/DDBJ databases">
        <authorList>
            <person name="Kreplak J."/>
        </authorList>
    </citation>
    <scope>NUCLEOTIDE SEQUENCE [LARGE SCALE GENOMIC DNA]</scope>
</reference>
<protein>
    <submittedName>
        <fullName evidence="1">Uncharacterized protein</fullName>
    </submittedName>
</protein>
<organism evidence="1 2">
    <name type="scientific">Vicia faba</name>
    <name type="common">Broad bean</name>
    <name type="synonym">Faba vulgaris</name>
    <dbReference type="NCBI Taxonomy" id="3906"/>
    <lineage>
        <taxon>Eukaryota</taxon>
        <taxon>Viridiplantae</taxon>
        <taxon>Streptophyta</taxon>
        <taxon>Embryophyta</taxon>
        <taxon>Tracheophyta</taxon>
        <taxon>Spermatophyta</taxon>
        <taxon>Magnoliopsida</taxon>
        <taxon>eudicotyledons</taxon>
        <taxon>Gunneridae</taxon>
        <taxon>Pentapetalae</taxon>
        <taxon>rosids</taxon>
        <taxon>fabids</taxon>
        <taxon>Fabales</taxon>
        <taxon>Fabaceae</taxon>
        <taxon>Papilionoideae</taxon>
        <taxon>50 kb inversion clade</taxon>
        <taxon>NPAAA clade</taxon>
        <taxon>Hologalegina</taxon>
        <taxon>IRL clade</taxon>
        <taxon>Fabeae</taxon>
        <taxon>Vicia</taxon>
    </lineage>
</organism>
<name>A0AAV1BBD9_VICFA</name>